<dbReference type="Pfam" id="PF00466">
    <property type="entry name" value="Ribosomal_L10"/>
    <property type="match status" value="1"/>
</dbReference>
<proteinExistence type="inferred from homology"/>
<keyword evidence="6" id="KW-0699">rRNA-binding</keyword>
<keyword evidence="8" id="KW-1185">Reference proteome</keyword>
<dbReference type="STRING" id="440168.SAMN04487974_1329"/>
<dbReference type="Gene3D" id="3.30.70.1730">
    <property type="match status" value="1"/>
</dbReference>
<evidence type="ECO:0000256" key="1">
    <source>
        <dbReference type="ARBA" id="ARBA00002633"/>
    </source>
</evidence>
<evidence type="ECO:0000256" key="3">
    <source>
        <dbReference type="ARBA" id="ARBA00022980"/>
    </source>
</evidence>
<dbReference type="RefSeq" id="WP_090600304.1">
    <property type="nucleotide sequence ID" value="NZ_FNCS01000032.1"/>
</dbReference>
<dbReference type="AlphaFoldDB" id="A0A1G8AKQ7"/>
<dbReference type="InterPro" id="IPR043141">
    <property type="entry name" value="Ribosomal_uL10-like_sf"/>
</dbReference>
<protein>
    <recommendedName>
        <fullName evidence="5 6">Large ribosomal subunit protein uL10</fullName>
    </recommendedName>
</protein>
<comment type="similarity">
    <text evidence="2 6">Belongs to the universal ribosomal protein uL10 family.</text>
</comment>
<dbReference type="HAMAP" id="MF_00362">
    <property type="entry name" value="Ribosomal_uL10"/>
    <property type="match status" value="1"/>
</dbReference>
<evidence type="ECO:0000313" key="7">
    <source>
        <dbReference type="EMBL" id="SDH21433.1"/>
    </source>
</evidence>
<dbReference type="GO" id="GO:0006412">
    <property type="term" value="P:translation"/>
    <property type="evidence" value="ECO:0007669"/>
    <property type="project" value="UniProtKB-UniRule"/>
</dbReference>
<dbReference type="InterPro" id="IPR001790">
    <property type="entry name" value="Ribosomal_uL10"/>
</dbReference>
<reference evidence="7 8" key="1">
    <citation type="submission" date="2016-10" db="EMBL/GenBank/DDBJ databases">
        <authorList>
            <person name="de Groot N.N."/>
        </authorList>
    </citation>
    <scope>NUCLEOTIDE SEQUENCE [LARGE SCALE GENOMIC DNA]</scope>
    <source>
        <strain evidence="7 8">CGMCC 1.10267</strain>
    </source>
</reference>
<comment type="function">
    <text evidence="1 6">Forms part of the ribosomal stalk, playing a central role in the interaction of the ribosome with GTP-bound translation factors.</text>
</comment>
<comment type="subunit">
    <text evidence="6">Part of the ribosomal stalk of the 50S ribosomal subunit. The N-terminus interacts with L11 and the large rRNA to form the base of the stalk. The C-terminus forms an elongated spine to which L12 dimers bind in a sequential fashion forming a multimeric L10(L12)X complex.</text>
</comment>
<keyword evidence="3 6" id="KW-0689">Ribosomal protein</keyword>
<dbReference type="InterPro" id="IPR047865">
    <property type="entry name" value="Ribosomal_uL10_bac_type"/>
</dbReference>
<dbReference type="EMBL" id="FNCS01000032">
    <property type="protein sequence ID" value="SDH21433.1"/>
    <property type="molecule type" value="Genomic_DNA"/>
</dbReference>
<evidence type="ECO:0000256" key="6">
    <source>
        <dbReference type="HAMAP-Rule" id="MF_00362"/>
    </source>
</evidence>
<organism evidence="7 8">
    <name type="scientific">Pelagibacterium luteolum</name>
    <dbReference type="NCBI Taxonomy" id="440168"/>
    <lineage>
        <taxon>Bacteria</taxon>
        <taxon>Pseudomonadati</taxon>
        <taxon>Pseudomonadota</taxon>
        <taxon>Alphaproteobacteria</taxon>
        <taxon>Hyphomicrobiales</taxon>
        <taxon>Devosiaceae</taxon>
        <taxon>Pelagibacterium</taxon>
    </lineage>
</organism>
<evidence type="ECO:0000256" key="2">
    <source>
        <dbReference type="ARBA" id="ARBA00008889"/>
    </source>
</evidence>
<gene>
    <name evidence="6" type="primary">rplJ</name>
    <name evidence="7" type="ORF">SAMN04487974_1329</name>
</gene>
<evidence type="ECO:0000256" key="5">
    <source>
        <dbReference type="ARBA" id="ARBA00035202"/>
    </source>
</evidence>
<dbReference type="OrthoDB" id="9791972at2"/>
<evidence type="ECO:0000256" key="4">
    <source>
        <dbReference type="ARBA" id="ARBA00023274"/>
    </source>
</evidence>
<dbReference type="PANTHER" id="PTHR11560">
    <property type="entry name" value="39S RIBOSOMAL PROTEIN L10, MITOCHONDRIAL"/>
    <property type="match status" value="1"/>
</dbReference>
<dbReference type="InterPro" id="IPR022973">
    <property type="entry name" value="Ribosomal_uL10_bac"/>
</dbReference>
<dbReference type="SUPFAM" id="SSF160369">
    <property type="entry name" value="Ribosomal protein L10-like"/>
    <property type="match status" value="1"/>
</dbReference>
<accession>A0A1G8AKQ7</accession>
<keyword evidence="4 6" id="KW-0687">Ribonucleoprotein</keyword>
<name>A0A1G8AKQ7_9HYPH</name>
<dbReference type="GO" id="GO:1990904">
    <property type="term" value="C:ribonucleoprotein complex"/>
    <property type="evidence" value="ECO:0007669"/>
    <property type="project" value="UniProtKB-KW"/>
</dbReference>
<evidence type="ECO:0000313" key="8">
    <source>
        <dbReference type="Proteomes" id="UP000199495"/>
    </source>
</evidence>
<dbReference type="Proteomes" id="UP000199495">
    <property type="component" value="Unassembled WGS sequence"/>
</dbReference>
<sequence>MDRAEKAEVVSSLQQAFAGSGAVVVAQYTGLSVSDFEKLRVQMKQAGGQVKVAKNRLAKLALKDTDTADISDILTGPTVLAYSEDPITAPKVAKKFADSNSKFVILGGAMGSTALDADGIKALADLPSLDELRAKLAGLLVQPATNIARLAKEPGASVARVISAYSDKGAAA</sequence>
<dbReference type="Gene3D" id="6.10.250.290">
    <property type="match status" value="1"/>
</dbReference>
<dbReference type="GO" id="GO:0070180">
    <property type="term" value="F:large ribosomal subunit rRNA binding"/>
    <property type="evidence" value="ECO:0007669"/>
    <property type="project" value="UniProtKB-UniRule"/>
</dbReference>
<dbReference type="NCBIfam" id="NF000955">
    <property type="entry name" value="PRK00099.1-1"/>
    <property type="match status" value="1"/>
</dbReference>
<dbReference type="GO" id="GO:0005840">
    <property type="term" value="C:ribosome"/>
    <property type="evidence" value="ECO:0007669"/>
    <property type="project" value="UniProtKB-KW"/>
</dbReference>
<keyword evidence="6" id="KW-0694">RNA-binding</keyword>
<dbReference type="CDD" id="cd05797">
    <property type="entry name" value="Ribosomal_L10"/>
    <property type="match status" value="1"/>
</dbReference>